<sequence>MAPMRYVVVSVWAAPRLFWEMGTVHRKRSSQTSRITREYAHRSFPAPVGRGCLIQGVTWCGVPRGAAPTSRTVEEL</sequence>
<organism evidence="1 2">
    <name type="scientific">Phanerochaete sordida</name>
    <dbReference type="NCBI Taxonomy" id="48140"/>
    <lineage>
        <taxon>Eukaryota</taxon>
        <taxon>Fungi</taxon>
        <taxon>Dikarya</taxon>
        <taxon>Basidiomycota</taxon>
        <taxon>Agaricomycotina</taxon>
        <taxon>Agaricomycetes</taxon>
        <taxon>Polyporales</taxon>
        <taxon>Phanerochaetaceae</taxon>
        <taxon>Phanerochaete</taxon>
    </lineage>
</organism>
<protein>
    <submittedName>
        <fullName evidence="1">Uncharacterized protein</fullName>
    </submittedName>
</protein>
<keyword evidence="2" id="KW-1185">Reference proteome</keyword>
<dbReference type="EMBL" id="BPQB01000010">
    <property type="protein sequence ID" value="GJE88564.1"/>
    <property type="molecule type" value="Genomic_DNA"/>
</dbReference>
<evidence type="ECO:0000313" key="1">
    <source>
        <dbReference type="EMBL" id="GJE88564.1"/>
    </source>
</evidence>
<name>A0A9P3G6W3_9APHY</name>
<gene>
    <name evidence="1" type="ORF">PsYK624_046470</name>
</gene>
<accession>A0A9P3G6W3</accession>
<evidence type="ECO:0000313" key="2">
    <source>
        <dbReference type="Proteomes" id="UP000703269"/>
    </source>
</evidence>
<comment type="caution">
    <text evidence="1">The sequence shown here is derived from an EMBL/GenBank/DDBJ whole genome shotgun (WGS) entry which is preliminary data.</text>
</comment>
<dbReference type="AlphaFoldDB" id="A0A9P3G6W3"/>
<dbReference type="Proteomes" id="UP000703269">
    <property type="component" value="Unassembled WGS sequence"/>
</dbReference>
<proteinExistence type="predicted"/>
<reference evidence="1 2" key="1">
    <citation type="submission" date="2021-08" db="EMBL/GenBank/DDBJ databases">
        <title>Draft Genome Sequence of Phanerochaete sordida strain YK-624.</title>
        <authorList>
            <person name="Mori T."/>
            <person name="Dohra H."/>
            <person name="Suzuki T."/>
            <person name="Kawagishi H."/>
            <person name="Hirai H."/>
        </authorList>
    </citation>
    <scope>NUCLEOTIDE SEQUENCE [LARGE SCALE GENOMIC DNA]</scope>
    <source>
        <strain evidence="1 2">YK-624</strain>
    </source>
</reference>